<reference evidence="2 3" key="1">
    <citation type="submission" date="2021-06" db="EMBL/GenBank/DDBJ databases">
        <title>Caerostris extrusa draft genome.</title>
        <authorList>
            <person name="Kono N."/>
            <person name="Arakawa K."/>
        </authorList>
    </citation>
    <scope>NUCLEOTIDE SEQUENCE [LARGE SCALE GENOMIC DNA]</scope>
</reference>
<dbReference type="Proteomes" id="UP001054945">
    <property type="component" value="Unassembled WGS sequence"/>
</dbReference>
<evidence type="ECO:0000256" key="1">
    <source>
        <dbReference type="SAM" id="Phobius"/>
    </source>
</evidence>
<protein>
    <submittedName>
        <fullName evidence="2">Uncharacterized protein</fullName>
    </submittedName>
</protein>
<evidence type="ECO:0000313" key="3">
    <source>
        <dbReference type="Proteomes" id="UP001054945"/>
    </source>
</evidence>
<keyword evidence="3" id="KW-1185">Reference proteome</keyword>
<name>A0AAV4SQ46_CAEEX</name>
<dbReference type="AlphaFoldDB" id="A0AAV4SQ46"/>
<organism evidence="2 3">
    <name type="scientific">Caerostris extrusa</name>
    <name type="common">Bark spider</name>
    <name type="synonym">Caerostris bankana</name>
    <dbReference type="NCBI Taxonomy" id="172846"/>
    <lineage>
        <taxon>Eukaryota</taxon>
        <taxon>Metazoa</taxon>
        <taxon>Ecdysozoa</taxon>
        <taxon>Arthropoda</taxon>
        <taxon>Chelicerata</taxon>
        <taxon>Arachnida</taxon>
        <taxon>Araneae</taxon>
        <taxon>Araneomorphae</taxon>
        <taxon>Entelegynae</taxon>
        <taxon>Araneoidea</taxon>
        <taxon>Araneidae</taxon>
        <taxon>Caerostris</taxon>
    </lineage>
</organism>
<keyword evidence="1" id="KW-0472">Membrane</keyword>
<keyword evidence="1" id="KW-0812">Transmembrane</keyword>
<evidence type="ECO:0000313" key="2">
    <source>
        <dbReference type="EMBL" id="GIY35331.1"/>
    </source>
</evidence>
<dbReference type="EMBL" id="BPLR01009894">
    <property type="protein sequence ID" value="GIY35331.1"/>
    <property type="molecule type" value="Genomic_DNA"/>
</dbReference>
<sequence>MEISHLFHKNVNFLHPLFIVNCHLAFLVNYYSSLFYHYAYNAFMFWIFWPNDILDLRPLIFLYPKMFLCIPGMCIFVKNAYQFVSSLLFFNQDSGKLRKETKNSFFQKRTSGYRKF</sequence>
<proteinExistence type="predicted"/>
<keyword evidence="1" id="KW-1133">Transmembrane helix</keyword>
<gene>
    <name evidence="2" type="ORF">CEXT_609261</name>
</gene>
<comment type="caution">
    <text evidence="2">The sequence shown here is derived from an EMBL/GenBank/DDBJ whole genome shotgun (WGS) entry which is preliminary data.</text>
</comment>
<feature type="transmembrane region" description="Helical" evidence="1">
    <location>
        <begin position="66"/>
        <end position="90"/>
    </location>
</feature>
<accession>A0AAV4SQ46</accession>
<feature type="transmembrane region" description="Helical" evidence="1">
    <location>
        <begin position="38"/>
        <end position="54"/>
    </location>
</feature>